<evidence type="ECO:0000313" key="2">
    <source>
        <dbReference type="EMBL" id="GEN61016.1"/>
    </source>
</evidence>
<dbReference type="Pfam" id="PF03205">
    <property type="entry name" value="MobB"/>
    <property type="match status" value="1"/>
</dbReference>
<protein>
    <submittedName>
        <fullName evidence="2">Molybdopterin-guanine dinucleotide biosynthesis protein MobB</fullName>
    </submittedName>
</protein>
<dbReference type="PANTHER" id="PTHR40072">
    <property type="entry name" value="MOLYBDOPTERIN-GUANINE DINUCLEOTIDE BIOSYNTHESIS ADAPTER PROTEIN-RELATED"/>
    <property type="match status" value="1"/>
</dbReference>
<dbReference type="GO" id="GO:0005525">
    <property type="term" value="F:GTP binding"/>
    <property type="evidence" value="ECO:0007669"/>
    <property type="project" value="InterPro"/>
</dbReference>
<dbReference type="InterPro" id="IPR004435">
    <property type="entry name" value="MobB_dom"/>
</dbReference>
<sequence>MKPPLLMGIAGRSGMGKTTLIERLIPALSALGKTVSTIKHAHHGFDLDRPGKDSFRHREAGAREIMLATGSRWALMHEQQSTQEEPDIDSLVGRMEPVDIILVEGFGARLPIALEVWRREVGKPPLWPERPAVRAVALGDACDALADLPPALVTFRLSDVGEIASWVVDNARSAVRRAAGE</sequence>
<organism evidence="2 3">
    <name type="scientific">Acetobacter nitrogenifigens DSM 23921 = NBRC 105050</name>
    <dbReference type="NCBI Taxonomy" id="1120919"/>
    <lineage>
        <taxon>Bacteria</taxon>
        <taxon>Pseudomonadati</taxon>
        <taxon>Pseudomonadota</taxon>
        <taxon>Alphaproteobacteria</taxon>
        <taxon>Acetobacterales</taxon>
        <taxon>Acetobacteraceae</taxon>
        <taxon>Acetobacter</taxon>
    </lineage>
</organism>
<feature type="domain" description="Molybdopterin-guanine dinucleotide biosynthesis protein B (MobB)" evidence="1">
    <location>
        <begin position="7"/>
        <end position="137"/>
    </location>
</feature>
<dbReference type="OrthoDB" id="9804758at2"/>
<dbReference type="InterPro" id="IPR052539">
    <property type="entry name" value="MGD_biosynthesis_adapter"/>
</dbReference>
<dbReference type="PANTHER" id="PTHR40072:SF1">
    <property type="entry name" value="MOLYBDOPTERIN-GUANINE DINUCLEOTIDE BIOSYNTHESIS ADAPTER PROTEIN"/>
    <property type="match status" value="1"/>
</dbReference>
<dbReference type="SUPFAM" id="SSF52540">
    <property type="entry name" value="P-loop containing nucleoside triphosphate hydrolases"/>
    <property type="match status" value="1"/>
</dbReference>
<comment type="caution">
    <text evidence="2">The sequence shown here is derived from an EMBL/GenBank/DDBJ whole genome shotgun (WGS) entry which is preliminary data.</text>
</comment>
<dbReference type="CDD" id="cd03116">
    <property type="entry name" value="MobB"/>
    <property type="match status" value="1"/>
</dbReference>
<dbReference type="Gene3D" id="3.40.50.300">
    <property type="entry name" value="P-loop containing nucleotide triphosphate hydrolases"/>
    <property type="match status" value="1"/>
</dbReference>
<dbReference type="NCBIfam" id="TIGR00176">
    <property type="entry name" value="mobB"/>
    <property type="match status" value="1"/>
</dbReference>
<dbReference type="InterPro" id="IPR027417">
    <property type="entry name" value="P-loop_NTPase"/>
</dbReference>
<accession>A0A511XDI9</accession>
<evidence type="ECO:0000313" key="3">
    <source>
        <dbReference type="Proteomes" id="UP000321635"/>
    </source>
</evidence>
<dbReference type="RefSeq" id="WP_026398573.1">
    <property type="nucleotide sequence ID" value="NZ_AUBI01000014.1"/>
</dbReference>
<dbReference type="Proteomes" id="UP000321635">
    <property type="component" value="Unassembled WGS sequence"/>
</dbReference>
<gene>
    <name evidence="2" type="primary">mobB</name>
    <name evidence="2" type="ORF">ANI02nite_29000</name>
</gene>
<evidence type="ECO:0000259" key="1">
    <source>
        <dbReference type="Pfam" id="PF03205"/>
    </source>
</evidence>
<dbReference type="EMBL" id="BJYF01000023">
    <property type="protein sequence ID" value="GEN61016.1"/>
    <property type="molecule type" value="Genomic_DNA"/>
</dbReference>
<keyword evidence="3" id="KW-1185">Reference proteome</keyword>
<reference evidence="2 3" key="1">
    <citation type="submission" date="2019-07" db="EMBL/GenBank/DDBJ databases">
        <title>Whole genome shotgun sequence of Acetobacter nitrogenifigens NBRC 105050.</title>
        <authorList>
            <person name="Hosoyama A."/>
            <person name="Uohara A."/>
            <person name="Ohji S."/>
            <person name="Ichikawa N."/>
        </authorList>
    </citation>
    <scope>NUCLEOTIDE SEQUENCE [LARGE SCALE GENOMIC DNA]</scope>
    <source>
        <strain evidence="2 3">NBRC 105050</strain>
    </source>
</reference>
<dbReference type="STRING" id="1120919.GCA_000429165_02998"/>
<dbReference type="AlphaFoldDB" id="A0A511XDI9"/>
<name>A0A511XDI9_9PROT</name>
<dbReference type="GO" id="GO:0006777">
    <property type="term" value="P:Mo-molybdopterin cofactor biosynthetic process"/>
    <property type="evidence" value="ECO:0007669"/>
    <property type="project" value="InterPro"/>
</dbReference>
<proteinExistence type="predicted"/>